<evidence type="ECO:0000313" key="2">
    <source>
        <dbReference type="EMBL" id="ANJ02461.1"/>
    </source>
</evidence>
<organism evidence="2 3">
    <name type="scientific">Fowl aviadenovirus 6</name>
    <dbReference type="NCBI Taxonomy" id="172862"/>
    <lineage>
        <taxon>Viruses</taxon>
        <taxon>Varidnaviria</taxon>
        <taxon>Bamfordvirae</taxon>
        <taxon>Preplasmiviricota</taxon>
        <taxon>Polisuviricotina</taxon>
        <taxon>Pharingeaviricetes</taxon>
        <taxon>Rowavirales</taxon>
        <taxon>Adenoviridae</taxon>
        <taxon>Aviadenovirus</taxon>
        <taxon>Aviadenovirus hepatitidis</taxon>
        <taxon>Fowl aviadenovirus E</taxon>
    </lineage>
</organism>
<feature type="site" description="Cleavage; by viral protease" evidence="1">
    <location>
        <begin position="115"/>
        <end position="116"/>
    </location>
</feature>
<proteinExistence type="evidence at transcript level"/>
<name>A0A191ULS3_9ADEN</name>
<comment type="subcellular location">
    <molecule>Pre-hexon-linking protein VIII</molecule>
    <subcellularLocation>
        <location evidence="1">Host nucleus</location>
    </subcellularLocation>
</comment>
<comment type="function">
    <text evidence="1">Hexon-linking protein-C: Structural component of the virion that acts as a cement protein on the capsid interior and which glue the peripentonal hexons and group-of-nine hexons together.</text>
</comment>
<dbReference type="Proteomes" id="UP000128189">
    <property type="component" value="Segment"/>
</dbReference>
<comment type="subunit">
    <text evidence="1">Interacts with the peripentonal hexons as well as the hexons in the facets. Part of a complex composed of the core-capsid bridging protein, the endosome lysis protein VI and the hexon-linking protein VIII; these interactions bridge the virus core to the capsid.</text>
</comment>
<dbReference type="EMBL" id="KT862808">
    <property type="protein sequence ID" value="ANJ02461.1"/>
    <property type="molecule type" value="Genomic_DNA"/>
</dbReference>
<accession>A0A191ULS3</accession>
<dbReference type="GO" id="GO:0019028">
    <property type="term" value="C:viral capsid"/>
    <property type="evidence" value="ECO:0007669"/>
    <property type="project" value="UniProtKB-UniRule"/>
</dbReference>
<sequence length="244" mass="26532">MNLLEATPTEYVWKYNPLSGIPAGAQQNYGATINWVVPGGNSFAYAADEIRRHTLSPAATRAITERFEAESDQQPFANARETAYITANVLDSGFPKSAVYPVDPSGVQRVQLSGGAEGRMQLAGGLTEGRVQLSGGVLGHVVPPGGRRRAGGRPPRWCGTALAGNGLPEDAEVVSDTYKYFLRTQGPSQVVQEPGVYSRRQFMTTFLPAVVPRPFSSPNPRDFPAQYSAIYKGTNAYEDVFWDW</sequence>
<comment type="function">
    <text evidence="1">Hexon-linking protein-N: Structural component of the virion that acts as a cement protein on the capsid interior and which glue the peripentonal hexons and group-of-nine hexons together.</text>
</comment>
<feature type="chain" id="PRO_5023575064" description="Pre-hexon-linking protein VIII" evidence="1">
    <location>
        <begin position="1"/>
        <end position="244"/>
    </location>
</feature>
<keyword evidence="1" id="KW-0426">Late protein</keyword>
<keyword evidence="1" id="KW-0597">Phosphoprotein</keyword>
<dbReference type="GO" id="GO:0042025">
    <property type="term" value="C:host cell nucleus"/>
    <property type="evidence" value="ECO:0007669"/>
    <property type="project" value="UniProtKB-SubCell"/>
</dbReference>
<keyword evidence="1" id="KW-1048">Host nucleus</keyword>
<keyword evidence="3" id="KW-1185">Reference proteome</keyword>
<gene>
    <name evidence="1" type="primary">L4</name>
</gene>
<comment type="similarity">
    <text evidence="1">Belongs to the adenoviridae hexon-linking protein family.</text>
</comment>
<comment type="PTM">
    <text evidence="1">Cleaved by the viral protease during virion maturation. May cause the middle segment to be shed from the capsid.</text>
</comment>
<keyword evidence="1" id="KW-0167">Capsid protein</keyword>
<feature type="peptide" id="PRO_5011804507" description="Hexon-linking protein-N" evidence="1">
    <location>
        <begin position="1"/>
        <end position="115"/>
    </location>
</feature>
<comment type="caution">
    <text evidence="1">Lacks conserved residue(s) required for the propagation of feature annotation.</text>
</comment>
<dbReference type="OrthoDB" id="8443at10239"/>
<dbReference type="Pfam" id="PF01310">
    <property type="entry name" value="Adeno_PVIII"/>
    <property type="match status" value="1"/>
</dbReference>
<dbReference type="HAMAP" id="MF_04049">
    <property type="entry name" value="ADV_CAP8"/>
    <property type="match status" value="1"/>
</dbReference>
<feature type="site" description="Cleavage; by viral protease" evidence="1">
    <location>
        <begin position="166"/>
        <end position="167"/>
    </location>
</feature>
<comment type="subcellular location">
    <molecule>Hexon-linking protein-C</molecule>
    <subcellularLocation>
        <location evidence="1">Virion</location>
    </subcellularLocation>
    <text evidence="1">Located on the inner side of the capsid shell. Present in 120 copies per virion.</text>
</comment>
<feature type="peptide" id="PRO_5011804511" description="Hexon-linking protein-C" evidence="1">
    <location>
        <begin position="167"/>
        <end position="244"/>
    </location>
</feature>
<evidence type="ECO:0000313" key="3">
    <source>
        <dbReference type="Proteomes" id="UP000128189"/>
    </source>
</evidence>
<protein>
    <recommendedName>
        <fullName evidence="1">Pre-hexon-linking protein VIII</fullName>
    </recommendedName>
    <alternativeName>
        <fullName evidence="1">Pre-protein VIII</fullName>
        <shortName evidence="1">pVIII</shortName>
    </alternativeName>
    <component>
        <recommendedName>
            <fullName evidence="1">Hexon-linking protein-N</fullName>
        </recommendedName>
        <alternativeName>
            <fullName evidence="1">12.1 kDa protein VIII</fullName>
        </alternativeName>
        <alternativeName>
            <fullName evidence="1">Protein VIII-N</fullName>
        </alternativeName>
    </component>
    <component>
        <recommendedName>
            <fullName evidence="1">Hexon-linking protein-C</fullName>
        </recommendedName>
        <alternativeName>
            <fullName evidence="1">7.6 kDa protein VIII</fullName>
        </alternativeName>
        <alternativeName>
            <fullName evidence="1">Protein VIII-C</fullName>
        </alternativeName>
    </component>
</protein>
<dbReference type="GO" id="GO:0031423">
    <property type="term" value="F:hexon binding"/>
    <property type="evidence" value="ECO:0007669"/>
    <property type="project" value="InterPro"/>
</dbReference>
<comment type="subcellular location">
    <molecule>Hexon-linking protein-N</molecule>
    <subcellularLocation>
        <location evidence="1">Virion</location>
    </subcellularLocation>
    <text evidence="1">Located on the inner side of the capsid shell. Present in 120 copies per virion.</text>
</comment>
<dbReference type="InterPro" id="IPR000646">
    <property type="entry name" value="Adeno_PVIII"/>
</dbReference>
<evidence type="ECO:0000256" key="1">
    <source>
        <dbReference type="HAMAP-Rule" id="MF_04049"/>
    </source>
</evidence>
<reference evidence="2 3" key="1">
    <citation type="journal article" date="2016" name="J. Gen. Virol.">
        <title>Genetic diversity of species Fowl aviadenovirus D and Fowl aviadenovirus E.</title>
        <authorList>
            <person name="Marek A."/>
            <person name="Kajan G.L."/>
            <person name="Kosiol C."/>
            <person name="Benko M."/>
            <person name="Schachner A."/>
            <person name="Hess M."/>
        </authorList>
    </citation>
    <scope>NUCLEOTIDE SEQUENCE [LARGE SCALE GENOMIC DNA]</scope>
    <source>
        <strain evidence="2 3">CR119</strain>
    </source>
</reference>
<keyword evidence="1" id="KW-0946">Virion</keyword>
<comment type="miscellaneous">
    <text evidence="1">All late proteins expressed from the major late promoter are produced by alternative splicing and alternative polyadenylation of the same gene giving rise to non-overlapping ORFs. A leader sequence is present in the N-terminus of all these mRNAs and is recognized by the viral shutoff protein to provide expression although conventional translation via ribosome scanning from the cap has been shut off in the host cell.</text>
</comment>
<comment type="induction">
    <text evidence="1">Expressed in the late phase of the viral replicative cycle.</text>
</comment>